<evidence type="ECO:0000313" key="4">
    <source>
        <dbReference type="EMBL" id="TDX93062.1"/>
    </source>
</evidence>
<dbReference type="SMART" id="SM00850">
    <property type="entry name" value="LytTR"/>
    <property type="match status" value="1"/>
</dbReference>
<dbReference type="PANTHER" id="PTHR37299:SF1">
    <property type="entry name" value="STAGE 0 SPORULATION PROTEIN A HOMOLOG"/>
    <property type="match status" value="1"/>
</dbReference>
<evidence type="ECO:0000259" key="2">
    <source>
        <dbReference type="PROSITE" id="PS50930"/>
    </source>
</evidence>
<dbReference type="GO" id="GO:0000156">
    <property type="term" value="F:phosphorelay response regulator activity"/>
    <property type="evidence" value="ECO:0007669"/>
    <property type="project" value="InterPro"/>
</dbReference>
<dbReference type="Gene3D" id="2.40.50.1020">
    <property type="entry name" value="LytTr DNA-binding domain"/>
    <property type="match status" value="1"/>
</dbReference>
<comment type="caution">
    <text evidence="3">The sequence shown here is derived from an EMBL/GenBank/DDBJ whole genome shotgun (WGS) entry which is preliminary data.</text>
</comment>
<dbReference type="Gene3D" id="3.30.450.20">
    <property type="entry name" value="PAS domain"/>
    <property type="match status" value="1"/>
</dbReference>
<dbReference type="OrthoDB" id="735914at2"/>
<dbReference type="InterPro" id="IPR046947">
    <property type="entry name" value="LytR-like"/>
</dbReference>
<dbReference type="RefSeq" id="WP_123262990.1">
    <property type="nucleotide sequence ID" value="NZ_RJTX01000002.1"/>
</dbReference>
<dbReference type="InterPro" id="IPR007492">
    <property type="entry name" value="LytTR_DNA-bd_dom"/>
</dbReference>
<feature type="domain" description="HTH LytTR-type" evidence="2">
    <location>
        <begin position="263"/>
        <end position="369"/>
    </location>
</feature>
<keyword evidence="1" id="KW-1133">Transmembrane helix</keyword>
<dbReference type="Pfam" id="PF04397">
    <property type="entry name" value="LytTR"/>
    <property type="match status" value="1"/>
</dbReference>
<dbReference type="PANTHER" id="PTHR37299">
    <property type="entry name" value="TRANSCRIPTIONAL REGULATOR-RELATED"/>
    <property type="match status" value="1"/>
</dbReference>
<keyword evidence="4" id="KW-0238">DNA-binding</keyword>
<evidence type="ECO:0000313" key="3">
    <source>
        <dbReference type="EMBL" id="ROH97775.1"/>
    </source>
</evidence>
<dbReference type="Proteomes" id="UP000295709">
    <property type="component" value="Unassembled WGS sequence"/>
</dbReference>
<keyword evidence="1" id="KW-0812">Transmembrane</keyword>
<dbReference type="EMBL" id="RJTX01000002">
    <property type="protein sequence ID" value="ROH97775.1"/>
    <property type="molecule type" value="Genomic_DNA"/>
</dbReference>
<feature type="transmembrane region" description="Helical" evidence="1">
    <location>
        <begin position="186"/>
        <end position="207"/>
    </location>
</feature>
<gene>
    <name evidence="4" type="ORF">BCF50_2011</name>
    <name evidence="3" type="ORF">EGI05_10430</name>
</gene>
<evidence type="ECO:0000313" key="5">
    <source>
        <dbReference type="Proteomes" id="UP000269375"/>
    </source>
</evidence>
<proteinExistence type="predicted"/>
<name>A0A3N0VYA7_9FLAO</name>
<dbReference type="EMBL" id="SOQW01000002">
    <property type="protein sequence ID" value="TDX93062.1"/>
    <property type="molecule type" value="Genomic_DNA"/>
</dbReference>
<keyword evidence="6" id="KW-1185">Reference proteome</keyword>
<reference evidence="3 5" key="1">
    <citation type="submission" date="2018-11" db="EMBL/GenBank/DDBJ databases">
        <title>Proposal to divide the Flavobacteriaceae and reorganize its genera based on Amino Acid Identity values calculated from whole genome sequences.</title>
        <authorList>
            <person name="Nicholson A.C."/>
            <person name="Gulvik C.A."/>
            <person name="Whitney A.M."/>
            <person name="Humrighouse B.W."/>
            <person name="Bell M."/>
            <person name="Holmes B."/>
            <person name="Steigerwalt A."/>
            <person name="Villarma A."/>
            <person name="Sheth M."/>
            <person name="Batra D."/>
            <person name="Pryor J."/>
            <person name="Bernardet J.-F."/>
            <person name="Hugo C."/>
            <person name="Kampfer P."/>
            <person name="Newman J."/>
            <person name="Mcquiston J.R."/>
        </authorList>
    </citation>
    <scope>NUCLEOTIDE SEQUENCE [LARGE SCALE GENOMIC DNA]</scope>
    <source>
        <strain evidence="3 5">DSM 15235</strain>
    </source>
</reference>
<protein>
    <submittedName>
        <fullName evidence="3">LytTR family transcriptional regulator</fullName>
    </submittedName>
    <submittedName>
        <fullName evidence="4">LytTr DNA-binding domain-containing protein</fullName>
    </submittedName>
</protein>
<evidence type="ECO:0000256" key="1">
    <source>
        <dbReference type="SAM" id="Phobius"/>
    </source>
</evidence>
<evidence type="ECO:0000313" key="6">
    <source>
        <dbReference type="Proteomes" id="UP000295709"/>
    </source>
</evidence>
<sequence>MKKFNLYITTFLAIGIVILLVSFYSFRYLYSSSKEDLLNSKLEAGKTEAREIGMLLEFQLKQGIPKETVIQNLQNSISNTDTQSGFICMYNRKGIEICHPNPALIGQKINKNNSGYTSGNKKSDFIEILNAGKANTGIRNFNGNSGRSSEIVSVFPVEGSDWMVASHANIKVIEQQISYVYLKFSLVFLISTLLILGISFFLIRVIYKKYQNQTDNEIKNLNDEINGLTALNTQLNVIHEKYQNSNNNFNTGNLTENSKRRIITYHKDELISLDSRDIAYFFLENNIVYIKTNSESQYSITSSLDELIKTLDPKMFYRANRQFIINVKAITTILIYGKNQLKLTVKPEHTETILISKNKVAEFKKWLEQ</sequence>
<keyword evidence="1" id="KW-0472">Membrane</keyword>
<dbReference type="AlphaFoldDB" id="A0A3N0VYA7"/>
<feature type="transmembrane region" description="Helical" evidence="1">
    <location>
        <begin position="6"/>
        <end position="26"/>
    </location>
</feature>
<dbReference type="PROSITE" id="PS50930">
    <property type="entry name" value="HTH_LYTTR"/>
    <property type="match status" value="1"/>
</dbReference>
<organism evidence="3 5">
    <name type="scientific">Chryseobacterium daecheongense</name>
    <dbReference type="NCBI Taxonomy" id="192389"/>
    <lineage>
        <taxon>Bacteria</taxon>
        <taxon>Pseudomonadati</taxon>
        <taxon>Bacteroidota</taxon>
        <taxon>Flavobacteriia</taxon>
        <taxon>Flavobacteriales</taxon>
        <taxon>Weeksellaceae</taxon>
        <taxon>Chryseobacterium group</taxon>
        <taxon>Chryseobacterium</taxon>
    </lineage>
</organism>
<accession>A0A3N0VYA7</accession>
<dbReference type="GO" id="GO:0003677">
    <property type="term" value="F:DNA binding"/>
    <property type="evidence" value="ECO:0007669"/>
    <property type="project" value="UniProtKB-KW"/>
</dbReference>
<dbReference type="Proteomes" id="UP000269375">
    <property type="component" value="Unassembled WGS sequence"/>
</dbReference>
<reference evidence="4 6" key="2">
    <citation type="submission" date="2019-03" db="EMBL/GenBank/DDBJ databases">
        <title>Genomic Encyclopedia of Archaeal and Bacterial Type Strains, Phase II (KMG-II): from individual species to whole genera.</title>
        <authorList>
            <person name="Goeker M."/>
        </authorList>
    </citation>
    <scope>NUCLEOTIDE SEQUENCE [LARGE SCALE GENOMIC DNA]</scope>
    <source>
        <strain evidence="4 6">DSM 15235</strain>
    </source>
</reference>